<organism evidence="1 2">
    <name type="scientific">Parasponia andersonii</name>
    <name type="common">Sponia andersonii</name>
    <dbReference type="NCBI Taxonomy" id="3476"/>
    <lineage>
        <taxon>Eukaryota</taxon>
        <taxon>Viridiplantae</taxon>
        <taxon>Streptophyta</taxon>
        <taxon>Embryophyta</taxon>
        <taxon>Tracheophyta</taxon>
        <taxon>Spermatophyta</taxon>
        <taxon>Magnoliopsida</taxon>
        <taxon>eudicotyledons</taxon>
        <taxon>Gunneridae</taxon>
        <taxon>Pentapetalae</taxon>
        <taxon>rosids</taxon>
        <taxon>fabids</taxon>
        <taxon>Rosales</taxon>
        <taxon>Cannabaceae</taxon>
        <taxon>Parasponia</taxon>
    </lineage>
</organism>
<proteinExistence type="predicted"/>
<evidence type="ECO:0000313" key="2">
    <source>
        <dbReference type="Proteomes" id="UP000237105"/>
    </source>
</evidence>
<protein>
    <submittedName>
        <fullName evidence="1">Uncharacterized protein</fullName>
    </submittedName>
</protein>
<gene>
    <name evidence="1" type="ORF">PanWU01x14_072390</name>
</gene>
<dbReference type="EMBL" id="JXTB01000044">
    <property type="protein sequence ID" value="PON71442.1"/>
    <property type="molecule type" value="Genomic_DNA"/>
</dbReference>
<accession>A0A2P5DDR8</accession>
<evidence type="ECO:0000313" key="1">
    <source>
        <dbReference type="EMBL" id="PON71442.1"/>
    </source>
</evidence>
<name>A0A2P5DDR8_PARAD</name>
<keyword evidence="2" id="KW-1185">Reference proteome</keyword>
<sequence>MDELVCFGEEGRLREGDFGEVREKDSKSENGFLEKRKKRSLAKKDELEPLVVVGLGFEEEEEEEEDYLLFGHTSSYRIS</sequence>
<dbReference type="AlphaFoldDB" id="A0A2P5DDR8"/>
<dbReference type="Proteomes" id="UP000237105">
    <property type="component" value="Unassembled WGS sequence"/>
</dbReference>
<reference evidence="2" key="1">
    <citation type="submission" date="2016-06" db="EMBL/GenBank/DDBJ databases">
        <title>Parallel loss of symbiosis genes in relatives of nitrogen-fixing non-legume Parasponia.</title>
        <authorList>
            <person name="Van Velzen R."/>
            <person name="Holmer R."/>
            <person name="Bu F."/>
            <person name="Rutten L."/>
            <person name="Van Zeijl A."/>
            <person name="Liu W."/>
            <person name="Santuari L."/>
            <person name="Cao Q."/>
            <person name="Sharma T."/>
            <person name="Shen D."/>
            <person name="Roswanjaya Y."/>
            <person name="Wardhani T."/>
            <person name="Kalhor M.S."/>
            <person name="Jansen J."/>
            <person name="Van den Hoogen J."/>
            <person name="Gungor B."/>
            <person name="Hartog M."/>
            <person name="Hontelez J."/>
            <person name="Verver J."/>
            <person name="Yang W.-C."/>
            <person name="Schijlen E."/>
            <person name="Repin R."/>
            <person name="Schilthuizen M."/>
            <person name="Schranz E."/>
            <person name="Heidstra R."/>
            <person name="Miyata K."/>
            <person name="Fedorova E."/>
            <person name="Kohlen W."/>
            <person name="Bisseling T."/>
            <person name="Smit S."/>
            <person name="Geurts R."/>
        </authorList>
    </citation>
    <scope>NUCLEOTIDE SEQUENCE [LARGE SCALE GENOMIC DNA]</scope>
    <source>
        <strain evidence="2">cv. WU1-14</strain>
    </source>
</reference>
<comment type="caution">
    <text evidence="1">The sequence shown here is derived from an EMBL/GenBank/DDBJ whole genome shotgun (WGS) entry which is preliminary data.</text>
</comment>